<keyword evidence="3" id="KW-1185">Reference proteome</keyword>
<name>A0A1B1E0V9_9APIC</name>
<evidence type="ECO:0000256" key="1">
    <source>
        <dbReference type="SAM" id="MobiDB-lite"/>
    </source>
</evidence>
<dbReference type="EMBL" id="CP016248">
    <property type="protein sequence ID" value="ANQ08671.1"/>
    <property type="molecule type" value="Genomic_DNA"/>
</dbReference>
<feature type="region of interest" description="Disordered" evidence="1">
    <location>
        <begin position="272"/>
        <end position="347"/>
    </location>
</feature>
<accession>A0A1B1E0V9</accession>
<dbReference type="AlphaFoldDB" id="A0A1B1E0V9"/>
<dbReference type="GeneID" id="30909566"/>
<evidence type="ECO:0000313" key="2">
    <source>
        <dbReference type="EMBL" id="ANQ08671.1"/>
    </source>
</evidence>
<gene>
    <name evidence="2" type="ORF">PCOAH_00028380</name>
</gene>
<dbReference type="InterPro" id="IPR008780">
    <property type="entry name" value="Plasmodium_Vir"/>
</dbReference>
<sequence>MAEKTCKLGSITDTLAIYNEFYTNFKNAVGGQGDRSTDVTKLHTALSSNFSQCKKIIADAAKNANAYEDACMQNNSAQSNSIPCRSFYYWFGHKYWSHLNRKTLSEVLKVIYETLGTSSFSSGNKCEFKYKDLEDHTIFRNMKIIFDYYHGYKNVPNLLSTSGITCLKEWSNYWTTLSSACKAMEEKCTGDNDHKGKPYCTDFEKTYAIHCDMAELQQKMDVLITKIQREAQKTLSKASTTSSLSSILGTLATIGTPFLLYKYKPWSSLFGNHSSENGGGRRKKGSSRRQQFDELTETSTMDLTDSSETSSTFDPNTVPSSTAYNTRQPSKGRTNNNSTPGHHHQRTNVGYGLILNNHIRKEYSQRGCGKRS</sequence>
<organism evidence="2 3">
    <name type="scientific">Plasmodium coatneyi</name>
    <dbReference type="NCBI Taxonomy" id="208452"/>
    <lineage>
        <taxon>Eukaryota</taxon>
        <taxon>Sar</taxon>
        <taxon>Alveolata</taxon>
        <taxon>Apicomplexa</taxon>
        <taxon>Aconoidasida</taxon>
        <taxon>Haemosporida</taxon>
        <taxon>Plasmodiidae</taxon>
        <taxon>Plasmodium</taxon>
    </lineage>
</organism>
<dbReference type="RefSeq" id="XP_019915366.1">
    <property type="nucleotide sequence ID" value="XM_020059643.1"/>
</dbReference>
<feature type="compositionally biased region" description="Polar residues" evidence="1">
    <location>
        <begin position="297"/>
        <end position="340"/>
    </location>
</feature>
<dbReference type="Proteomes" id="UP000092716">
    <property type="component" value="Chromosome 10"/>
</dbReference>
<evidence type="ECO:0000313" key="3">
    <source>
        <dbReference type="Proteomes" id="UP000092716"/>
    </source>
</evidence>
<reference evidence="3" key="1">
    <citation type="submission" date="2016-06" db="EMBL/GenBank/DDBJ databases">
        <title>First high quality genome sequence of Plasmodium coatneyi using continuous long reads from single molecule, real-time sequencing.</title>
        <authorList>
            <person name="Chien J.-T."/>
            <person name="Pakala S.B."/>
            <person name="Geraldo J.A."/>
            <person name="Lapp S.A."/>
            <person name="Barnwell J.W."/>
            <person name="Kissinger J.C."/>
            <person name="Galinski M.R."/>
            <person name="Humphrey J.C."/>
        </authorList>
    </citation>
    <scope>NUCLEOTIDE SEQUENCE [LARGE SCALE GENOMIC DNA]</scope>
    <source>
        <strain evidence="3">Hackeri</strain>
    </source>
</reference>
<dbReference type="Pfam" id="PF05795">
    <property type="entry name" value="Plasmodium_Vir"/>
    <property type="match status" value="1"/>
</dbReference>
<dbReference type="KEGG" id="pcot:PCOAH_00028380"/>
<dbReference type="VEuPathDB" id="PlasmoDB:PCOAH_00028380"/>
<protein>
    <submittedName>
        <fullName evidence="2">KIR protein</fullName>
    </submittedName>
</protein>
<proteinExistence type="predicted"/>